<comment type="caution">
    <text evidence="2">The sequence shown here is derived from an EMBL/GenBank/DDBJ whole genome shotgun (WGS) entry which is preliminary data.</text>
</comment>
<feature type="region of interest" description="Disordered" evidence="1">
    <location>
        <begin position="1"/>
        <end position="53"/>
    </location>
</feature>
<accession>A0A9N9M0W0</accession>
<dbReference type="OrthoDB" id="3436397at2759"/>
<protein>
    <submittedName>
        <fullName evidence="2">Uncharacterized protein</fullName>
    </submittedName>
</protein>
<feature type="compositionally biased region" description="Basic and acidic residues" evidence="1">
    <location>
        <begin position="96"/>
        <end position="123"/>
    </location>
</feature>
<sequence length="145" mass="15897">MSHQPSTLDQIKTTAANTATSLQNTLNKETNPSYNPNHDPENFAKDSMGNRFMKGDMKDALNEAALGKPRSGGEGGEGVVGKVLSYIPGLASTTQQKEEEERVEKEKEKGRETPPRRPEHDVQVEQFLRGQYHSKSGEGMPDGGK</sequence>
<gene>
    <name evidence="2" type="ORF">HYALB_00003243</name>
</gene>
<organism evidence="2 3">
    <name type="scientific">Hymenoscyphus albidus</name>
    <dbReference type="NCBI Taxonomy" id="595503"/>
    <lineage>
        <taxon>Eukaryota</taxon>
        <taxon>Fungi</taxon>
        <taxon>Dikarya</taxon>
        <taxon>Ascomycota</taxon>
        <taxon>Pezizomycotina</taxon>
        <taxon>Leotiomycetes</taxon>
        <taxon>Helotiales</taxon>
        <taxon>Helotiaceae</taxon>
        <taxon>Hymenoscyphus</taxon>
    </lineage>
</organism>
<feature type="compositionally biased region" description="Polar residues" evidence="1">
    <location>
        <begin position="1"/>
        <end position="36"/>
    </location>
</feature>
<evidence type="ECO:0000313" key="3">
    <source>
        <dbReference type="Proteomes" id="UP000701801"/>
    </source>
</evidence>
<dbReference type="EMBL" id="CAJVRM010000573">
    <property type="protein sequence ID" value="CAG8982151.1"/>
    <property type="molecule type" value="Genomic_DNA"/>
</dbReference>
<evidence type="ECO:0000313" key="2">
    <source>
        <dbReference type="EMBL" id="CAG8982151.1"/>
    </source>
</evidence>
<name>A0A9N9M0W0_9HELO</name>
<keyword evidence="3" id="KW-1185">Reference proteome</keyword>
<feature type="region of interest" description="Disordered" evidence="1">
    <location>
        <begin position="87"/>
        <end position="145"/>
    </location>
</feature>
<reference evidence="2" key="1">
    <citation type="submission" date="2021-07" db="EMBL/GenBank/DDBJ databases">
        <authorList>
            <person name="Durling M."/>
        </authorList>
    </citation>
    <scope>NUCLEOTIDE SEQUENCE</scope>
</reference>
<proteinExistence type="predicted"/>
<dbReference type="Proteomes" id="UP000701801">
    <property type="component" value="Unassembled WGS sequence"/>
</dbReference>
<evidence type="ECO:0000256" key="1">
    <source>
        <dbReference type="SAM" id="MobiDB-lite"/>
    </source>
</evidence>
<dbReference type="AlphaFoldDB" id="A0A9N9M0W0"/>